<dbReference type="InterPro" id="IPR034325">
    <property type="entry name" value="S-100_dom"/>
</dbReference>
<dbReference type="InterPro" id="IPR002048">
    <property type="entry name" value="EF_hand_dom"/>
</dbReference>
<dbReference type="GO" id="GO:0043542">
    <property type="term" value="P:endothelial cell migration"/>
    <property type="evidence" value="ECO:0007669"/>
    <property type="project" value="TreeGrafter"/>
</dbReference>
<dbReference type="PANTHER" id="PTHR11639:SF134">
    <property type="entry name" value="PROTEIN S100-A1-RELATED"/>
    <property type="match status" value="1"/>
</dbReference>
<evidence type="ECO:0000313" key="7">
    <source>
        <dbReference type="Proteomes" id="UP001181693"/>
    </source>
</evidence>
<organism evidence="6 7">
    <name type="scientific">Pyxicephalus adspersus</name>
    <name type="common">African bullfrog</name>
    <dbReference type="NCBI Taxonomy" id="30357"/>
    <lineage>
        <taxon>Eukaryota</taxon>
        <taxon>Metazoa</taxon>
        <taxon>Chordata</taxon>
        <taxon>Craniata</taxon>
        <taxon>Vertebrata</taxon>
        <taxon>Euteleostomi</taxon>
        <taxon>Amphibia</taxon>
        <taxon>Batrachia</taxon>
        <taxon>Anura</taxon>
        <taxon>Neobatrachia</taxon>
        <taxon>Ranoidea</taxon>
        <taxon>Pyxicephalidae</taxon>
        <taxon>Pyxicephalinae</taxon>
        <taxon>Pyxicephalus</taxon>
    </lineage>
</organism>
<evidence type="ECO:0000256" key="2">
    <source>
        <dbReference type="ARBA" id="ARBA00022723"/>
    </source>
</evidence>
<dbReference type="EMBL" id="DYDO01000003">
    <property type="protein sequence ID" value="DBA29338.1"/>
    <property type="molecule type" value="Genomic_DNA"/>
</dbReference>
<dbReference type="Proteomes" id="UP001181693">
    <property type="component" value="Unassembled WGS sequence"/>
</dbReference>
<dbReference type="InterPro" id="IPR013787">
    <property type="entry name" value="S100_Ca-bd_sub"/>
</dbReference>
<protein>
    <recommendedName>
        <fullName evidence="5">EF-hand domain-containing protein</fullName>
    </recommendedName>
</protein>
<dbReference type="SMART" id="SM01394">
    <property type="entry name" value="S_100"/>
    <property type="match status" value="1"/>
</dbReference>
<keyword evidence="3" id="KW-0677">Repeat</keyword>
<dbReference type="CDD" id="cd00213">
    <property type="entry name" value="S-100"/>
    <property type="match status" value="1"/>
</dbReference>
<evidence type="ECO:0000313" key="6">
    <source>
        <dbReference type="EMBL" id="DBA29338.1"/>
    </source>
</evidence>
<dbReference type="Pfam" id="PF01023">
    <property type="entry name" value="S_100"/>
    <property type="match status" value="1"/>
</dbReference>
<reference evidence="6" key="1">
    <citation type="thesis" date="2020" institute="ProQuest LLC" country="789 East Eisenhower Parkway, Ann Arbor, MI, USA">
        <title>Comparative Genomics and Chromosome Evolution.</title>
        <authorList>
            <person name="Mudd A.B."/>
        </authorList>
    </citation>
    <scope>NUCLEOTIDE SEQUENCE</scope>
    <source>
        <strain evidence="6">1538</strain>
        <tissue evidence="6">Blood</tissue>
    </source>
</reference>
<dbReference type="GO" id="GO:0046914">
    <property type="term" value="F:transition metal ion binding"/>
    <property type="evidence" value="ECO:0007669"/>
    <property type="project" value="InterPro"/>
</dbReference>
<accession>A0AAV3AQE3</accession>
<keyword evidence="2" id="KW-0479">Metal-binding</keyword>
<name>A0AAV3AQE3_PYXAD</name>
<evidence type="ECO:0000259" key="5">
    <source>
        <dbReference type="PROSITE" id="PS50222"/>
    </source>
</evidence>
<dbReference type="PANTHER" id="PTHR11639">
    <property type="entry name" value="S100 CALCIUM-BINDING PROTEIN"/>
    <property type="match status" value="1"/>
</dbReference>
<dbReference type="Gene3D" id="1.10.238.10">
    <property type="entry name" value="EF-hand"/>
    <property type="match status" value="1"/>
</dbReference>
<comment type="caution">
    <text evidence="6">The sequence shown here is derived from an EMBL/GenBank/DDBJ whole genome shotgun (WGS) entry which is preliminary data.</text>
</comment>
<evidence type="ECO:0000256" key="3">
    <source>
        <dbReference type="ARBA" id="ARBA00022737"/>
    </source>
</evidence>
<dbReference type="GO" id="GO:0048306">
    <property type="term" value="F:calcium-dependent protein binding"/>
    <property type="evidence" value="ECO:0007669"/>
    <property type="project" value="TreeGrafter"/>
</dbReference>
<comment type="similarity">
    <text evidence="1">Belongs to the S-100 family.</text>
</comment>
<dbReference type="GO" id="GO:0005737">
    <property type="term" value="C:cytoplasm"/>
    <property type="evidence" value="ECO:0007669"/>
    <property type="project" value="TreeGrafter"/>
</dbReference>
<evidence type="ECO:0000256" key="4">
    <source>
        <dbReference type="ARBA" id="ARBA00022837"/>
    </source>
</evidence>
<dbReference type="SUPFAM" id="SSF47473">
    <property type="entry name" value="EF-hand"/>
    <property type="match status" value="1"/>
</dbReference>
<feature type="domain" description="EF-hand" evidence="5">
    <location>
        <begin position="49"/>
        <end position="84"/>
    </location>
</feature>
<evidence type="ECO:0000256" key="1">
    <source>
        <dbReference type="ARBA" id="ARBA00007323"/>
    </source>
</evidence>
<dbReference type="InterPro" id="IPR001751">
    <property type="entry name" value="S100/CaBP7/8-like_CS"/>
</dbReference>
<dbReference type="GO" id="GO:0005509">
    <property type="term" value="F:calcium ion binding"/>
    <property type="evidence" value="ECO:0007669"/>
    <property type="project" value="InterPro"/>
</dbReference>
<gene>
    <name evidence="6" type="ORF">GDO54_009569</name>
</gene>
<keyword evidence="4" id="KW-0106">Calcium</keyword>
<sequence>MTELETAMVLVMNVFDKYACTEGKKETLTNNELKKLLEKELPGILQGAKGKDDCDKLLKTLDENKDSEIDFNEFLVLVASVTCMAHQRFQKSPKK</sequence>
<dbReference type="PROSITE" id="PS00303">
    <property type="entry name" value="S100_CABP"/>
    <property type="match status" value="1"/>
</dbReference>
<dbReference type="InterPro" id="IPR011992">
    <property type="entry name" value="EF-hand-dom_pair"/>
</dbReference>
<proteinExistence type="inferred from homology"/>
<dbReference type="GO" id="GO:0070062">
    <property type="term" value="C:extracellular exosome"/>
    <property type="evidence" value="ECO:0007669"/>
    <property type="project" value="TreeGrafter"/>
</dbReference>
<dbReference type="AlphaFoldDB" id="A0AAV3AQE3"/>
<keyword evidence="7" id="KW-1185">Reference proteome</keyword>
<dbReference type="PROSITE" id="PS50222">
    <property type="entry name" value="EF_HAND_2"/>
    <property type="match status" value="1"/>
</dbReference>